<protein>
    <submittedName>
        <fullName evidence="1">Uncharacterized protein</fullName>
    </submittedName>
</protein>
<evidence type="ECO:0000313" key="1">
    <source>
        <dbReference type="EMBL" id="TET47390.1"/>
    </source>
</evidence>
<gene>
    <name evidence="1" type="ORF">E3J62_01530</name>
</gene>
<evidence type="ECO:0000313" key="2">
    <source>
        <dbReference type="Proteomes" id="UP000315525"/>
    </source>
</evidence>
<dbReference type="EMBL" id="SOJN01000022">
    <property type="protein sequence ID" value="TET47390.1"/>
    <property type="molecule type" value="Genomic_DNA"/>
</dbReference>
<proteinExistence type="predicted"/>
<dbReference type="AlphaFoldDB" id="A0A523UY13"/>
<reference evidence="1 2" key="1">
    <citation type="submission" date="2019-03" db="EMBL/GenBank/DDBJ databases">
        <title>Metabolic potential of uncultured bacteria and archaea associated with petroleum seepage in deep-sea sediments.</title>
        <authorList>
            <person name="Dong X."/>
            <person name="Hubert C."/>
        </authorList>
    </citation>
    <scope>NUCLEOTIDE SEQUENCE [LARGE SCALE GENOMIC DNA]</scope>
    <source>
        <strain evidence="1">E44_bin18</strain>
    </source>
</reference>
<name>A0A523UY13_UNCT6</name>
<organism evidence="1 2">
    <name type="scientific">candidate division TA06 bacterium</name>
    <dbReference type="NCBI Taxonomy" id="2250710"/>
    <lineage>
        <taxon>Bacteria</taxon>
        <taxon>Bacteria division TA06</taxon>
    </lineage>
</organism>
<sequence>MEKGRMADGPMCSFDEVAEVLKRFKRRIPKERILQYVNESGTCQTISPSLESALLVCLLYEWEKSREKTVVCKFDIEEDTDFPSAQLFGIVSIDWPGMSDSCVGVFYEKKWNISFIKGTVISHKGEMLGVVLVGVTVESRERLAQLKNEGTAIVHSLKSAAAGDRAKAWLIAREAERYETYMSTIARIREILEGEDLDGLIGESGEAVRFFASRPVAYVRERRSTDLAMQIINNYKAVRRVRESGGEAQLKIGNIKTEAGYLTGISIVGYEKDFTLDDCLRAINHVAPGFQIMFNKEFRTPDRIMIYRIEIVSRDGTPFNLKEINRIEGALRELAQGRRFERIMWIEKFGGVEGYARALIPYLAREQKSSEITQVYITFGQTVELFAEFKILVVSGLTGPKLKRMGLKVLDKLDSAKGLSLVSYKTSKGPHNTLVQIIDLRADLAYFAGPDHVYPRIREILGQVIGEFRDFDRGGRTEEVDKVDKLLQRLKGLDYLTVREIYFHLDDFYRLGAGVDELAENIETVMSVLERFKKAKTKRPYVLGKNITARVSEGKEVVLATILAIVDRTDGKPIRRWLDQLRDFEITMSKLEKENASILHFRVSEDGKPLSDSRLSEVLKDLKKIARMA</sequence>
<dbReference type="Proteomes" id="UP000315525">
    <property type="component" value="Unassembled WGS sequence"/>
</dbReference>
<accession>A0A523UY13</accession>
<comment type="caution">
    <text evidence="1">The sequence shown here is derived from an EMBL/GenBank/DDBJ whole genome shotgun (WGS) entry which is preliminary data.</text>
</comment>